<dbReference type="Proteomes" id="UP000029050">
    <property type="component" value="Unassembled WGS sequence"/>
</dbReference>
<name>A0A087CDI5_9BIFI</name>
<gene>
    <name evidence="1" type="ORF">BPSY_1743</name>
</gene>
<proteinExistence type="predicted"/>
<dbReference type="RefSeq" id="WP_033495354.1">
    <property type="nucleotide sequence ID" value="NZ_JBDNLK010000009.1"/>
</dbReference>
<protein>
    <submittedName>
        <fullName evidence="1">Pyruvate dehydrogenase beta subunit</fullName>
    </submittedName>
</protein>
<accession>A0A087CDI5</accession>
<dbReference type="EMBL" id="JGZI01000010">
    <property type="protein sequence ID" value="KFI81335.1"/>
    <property type="molecule type" value="Genomic_DNA"/>
</dbReference>
<dbReference type="AlphaFoldDB" id="A0A087CDI5"/>
<evidence type="ECO:0000313" key="2">
    <source>
        <dbReference type="Proteomes" id="UP000029050"/>
    </source>
</evidence>
<keyword evidence="1" id="KW-0670">Pyruvate</keyword>
<sequence length="143" mass="15894">MAQHASVTINRGFYLKSPEEKTAYANEIAKGFGISDADLDAVERYKDALSDHDAWNLPIMGYVNEEGFGYAYAPTEAVAADGWDAHKAFLDMPEGAQTAFAIRMLCTHRDVSRAGARMFLRYHRGIVVLRQEEDGTPMESSVE</sequence>
<dbReference type="GeneID" id="98300937"/>
<dbReference type="OrthoDB" id="3235590at2"/>
<reference evidence="1 2" key="1">
    <citation type="submission" date="2014-03" db="EMBL/GenBank/DDBJ databases">
        <title>Genomics of Bifidobacteria.</title>
        <authorList>
            <person name="Ventura M."/>
            <person name="Milani C."/>
            <person name="Lugli G.A."/>
        </authorList>
    </citation>
    <scope>NUCLEOTIDE SEQUENCE [LARGE SCALE GENOMIC DNA]</scope>
    <source>
        <strain evidence="1 2">LMG 21775</strain>
    </source>
</reference>
<comment type="caution">
    <text evidence="1">The sequence shown here is derived from an EMBL/GenBank/DDBJ whole genome shotgun (WGS) entry which is preliminary data.</text>
</comment>
<dbReference type="eggNOG" id="ENOG5030DYB">
    <property type="taxonomic scope" value="Bacteria"/>
</dbReference>
<evidence type="ECO:0000313" key="1">
    <source>
        <dbReference type="EMBL" id="KFI81335.1"/>
    </source>
</evidence>
<keyword evidence="2" id="KW-1185">Reference proteome</keyword>
<organism evidence="1 2">
    <name type="scientific">Bifidobacterium psychraerophilum</name>
    <dbReference type="NCBI Taxonomy" id="218140"/>
    <lineage>
        <taxon>Bacteria</taxon>
        <taxon>Bacillati</taxon>
        <taxon>Actinomycetota</taxon>
        <taxon>Actinomycetes</taxon>
        <taxon>Bifidobacteriales</taxon>
        <taxon>Bifidobacteriaceae</taxon>
        <taxon>Bifidobacterium</taxon>
    </lineage>
</organism>